<comment type="caution">
    <text evidence="7">The sequence shown here is derived from an EMBL/GenBank/DDBJ whole genome shotgun (WGS) entry which is preliminary data.</text>
</comment>
<dbReference type="InterPro" id="IPR044174">
    <property type="entry name" value="BC10-like"/>
</dbReference>
<dbReference type="EMBL" id="NMUH01000328">
    <property type="protein sequence ID" value="MQL77053.1"/>
    <property type="molecule type" value="Genomic_DNA"/>
</dbReference>
<organism evidence="7 8">
    <name type="scientific">Colocasia esculenta</name>
    <name type="common">Wild taro</name>
    <name type="synonym">Arum esculentum</name>
    <dbReference type="NCBI Taxonomy" id="4460"/>
    <lineage>
        <taxon>Eukaryota</taxon>
        <taxon>Viridiplantae</taxon>
        <taxon>Streptophyta</taxon>
        <taxon>Embryophyta</taxon>
        <taxon>Tracheophyta</taxon>
        <taxon>Spermatophyta</taxon>
        <taxon>Magnoliopsida</taxon>
        <taxon>Liliopsida</taxon>
        <taxon>Araceae</taxon>
        <taxon>Aroideae</taxon>
        <taxon>Colocasieae</taxon>
        <taxon>Colocasia</taxon>
    </lineage>
</organism>
<evidence type="ECO:0000256" key="6">
    <source>
        <dbReference type="SAM" id="Phobius"/>
    </source>
</evidence>
<dbReference type="AlphaFoldDB" id="A0A843U6I9"/>
<keyword evidence="6" id="KW-0812">Transmembrane</keyword>
<dbReference type="Pfam" id="PF02485">
    <property type="entry name" value="Branch"/>
    <property type="match status" value="1"/>
</dbReference>
<evidence type="ECO:0000256" key="1">
    <source>
        <dbReference type="ARBA" id="ARBA00004606"/>
    </source>
</evidence>
<dbReference type="OrthoDB" id="191334at2759"/>
<keyword evidence="5" id="KW-0325">Glycoprotein</keyword>
<reference evidence="7" key="1">
    <citation type="submission" date="2017-07" db="EMBL/GenBank/DDBJ databases">
        <title>Taro Niue Genome Assembly and Annotation.</title>
        <authorList>
            <person name="Atibalentja N."/>
            <person name="Keating K."/>
            <person name="Fields C.J."/>
        </authorList>
    </citation>
    <scope>NUCLEOTIDE SEQUENCE</scope>
    <source>
        <strain evidence="7">Niue_2</strain>
        <tissue evidence="7">Leaf</tissue>
    </source>
</reference>
<gene>
    <name evidence="7" type="ORF">Taro_009436</name>
</gene>
<accession>A0A843U6I9</accession>
<keyword evidence="4 6" id="KW-0472">Membrane</keyword>
<keyword evidence="3" id="KW-0808">Transferase</keyword>
<evidence type="ECO:0000256" key="5">
    <source>
        <dbReference type="ARBA" id="ARBA00023180"/>
    </source>
</evidence>
<evidence type="ECO:0000313" key="7">
    <source>
        <dbReference type="EMBL" id="MQL77053.1"/>
    </source>
</evidence>
<proteinExistence type="predicted"/>
<evidence type="ECO:0000256" key="2">
    <source>
        <dbReference type="ARBA" id="ARBA00022676"/>
    </source>
</evidence>
<sequence>MNSWAPTPAKRAAPAGRRPKFLLLLLALGVGVVLFGMHMITLFSGSADALGGLGQWRWGSSTSRPPGFLQHDMTDEELLWRASFVPQVKEYYPFWRVPKIAFMFLSRGPLPLRPLWDRFFTGHEGLYTIYVHSQHPHYWADYPPSSPFYGRQVPSQVTEWGEITLCDAERRLLANALLDISNEWFVLLSDSCIPLFSFNYIYNYLRRTNLSYVQVYDLPGKDGRGRYSPGMAPEVDIARWRKGSQWFEVQRDIAVAIVADVKFYPKFREFCKPDCYPDEHYLPTMLSMEVPHLLANRSITWVDWTRRPASHPGTFGMAEVNETFLRRIKKMKTCHYSNQSSSPCFLFARKFTPSSLQALLQLAPKVLGFG</sequence>
<keyword evidence="2" id="KW-0328">Glycosyltransferase</keyword>
<dbReference type="PANTHER" id="PTHR31042">
    <property type="entry name" value="CORE-2/I-BRANCHING BETA-1,6-N-ACETYLGLUCOSAMINYLTRANSFERASE FAMILY PROTEIN-RELATED"/>
    <property type="match status" value="1"/>
</dbReference>
<evidence type="ECO:0000313" key="8">
    <source>
        <dbReference type="Proteomes" id="UP000652761"/>
    </source>
</evidence>
<dbReference type="InterPro" id="IPR003406">
    <property type="entry name" value="Glyco_trans_14"/>
</dbReference>
<dbReference type="PANTHER" id="PTHR31042:SF128">
    <property type="entry name" value="EXPRESSED PROTEIN"/>
    <property type="match status" value="1"/>
</dbReference>
<evidence type="ECO:0000256" key="4">
    <source>
        <dbReference type="ARBA" id="ARBA00023136"/>
    </source>
</evidence>
<feature type="transmembrane region" description="Helical" evidence="6">
    <location>
        <begin position="21"/>
        <end position="43"/>
    </location>
</feature>
<protein>
    <submittedName>
        <fullName evidence="7">Uncharacterized protein</fullName>
    </submittedName>
</protein>
<dbReference type="GO" id="GO:0016020">
    <property type="term" value="C:membrane"/>
    <property type="evidence" value="ECO:0007669"/>
    <property type="project" value="UniProtKB-SubCell"/>
</dbReference>
<keyword evidence="6" id="KW-1133">Transmembrane helix</keyword>
<keyword evidence="8" id="KW-1185">Reference proteome</keyword>
<comment type="subcellular location">
    <subcellularLocation>
        <location evidence="1">Membrane</location>
        <topology evidence="1">Single-pass type II membrane protein</topology>
    </subcellularLocation>
</comment>
<evidence type="ECO:0000256" key="3">
    <source>
        <dbReference type="ARBA" id="ARBA00022679"/>
    </source>
</evidence>
<name>A0A843U6I9_COLES</name>
<dbReference type="GO" id="GO:0016757">
    <property type="term" value="F:glycosyltransferase activity"/>
    <property type="evidence" value="ECO:0007669"/>
    <property type="project" value="UniProtKB-KW"/>
</dbReference>
<dbReference type="Proteomes" id="UP000652761">
    <property type="component" value="Unassembled WGS sequence"/>
</dbReference>